<dbReference type="Proteomes" id="UP000070319">
    <property type="component" value="Unassembled WGS sequence"/>
</dbReference>
<sequence length="41" mass="4787">MFPAGIHLLKPDKSEYSSFPDRREGKNKKEELLLLLFPNIN</sequence>
<accession>A0A139LUB3</accession>
<dbReference type="PATRIC" id="fig|329854.7.peg.369"/>
<protein>
    <submittedName>
        <fullName evidence="1">Uncharacterized protein</fullName>
    </submittedName>
</protein>
<dbReference type="EMBL" id="LTDF01000033">
    <property type="protein sequence ID" value="KXT55027.1"/>
    <property type="molecule type" value="Genomic_DNA"/>
</dbReference>
<gene>
    <name evidence="1" type="ORF">HMPREF2531_00365</name>
</gene>
<proteinExistence type="predicted"/>
<name>A0A139LUB3_9BACE</name>
<organism evidence="1">
    <name type="scientific">Bacteroides intestinalis</name>
    <dbReference type="NCBI Taxonomy" id="329854"/>
    <lineage>
        <taxon>Bacteria</taxon>
        <taxon>Pseudomonadati</taxon>
        <taxon>Bacteroidota</taxon>
        <taxon>Bacteroidia</taxon>
        <taxon>Bacteroidales</taxon>
        <taxon>Bacteroidaceae</taxon>
        <taxon>Bacteroides</taxon>
    </lineage>
</organism>
<evidence type="ECO:0000313" key="2">
    <source>
        <dbReference type="Proteomes" id="UP000070319"/>
    </source>
</evidence>
<evidence type="ECO:0000313" key="1">
    <source>
        <dbReference type="EMBL" id="KXT55027.1"/>
    </source>
</evidence>
<comment type="caution">
    <text evidence="1">The sequence shown here is derived from an EMBL/GenBank/DDBJ whole genome shotgun (WGS) entry which is preliminary data.</text>
</comment>
<reference evidence="1 2" key="1">
    <citation type="submission" date="2016-02" db="EMBL/GenBank/DDBJ databases">
        <authorList>
            <person name="Wen L."/>
            <person name="He K."/>
            <person name="Yang H."/>
        </authorList>
    </citation>
    <scope>NUCLEOTIDE SEQUENCE [LARGE SCALE GENOMIC DNA]</scope>
    <source>
        <strain evidence="1 2">KLE1704</strain>
    </source>
</reference>
<dbReference type="AlphaFoldDB" id="A0A139LUB3"/>